<feature type="compositionally biased region" description="Polar residues" evidence="1">
    <location>
        <begin position="158"/>
        <end position="174"/>
    </location>
</feature>
<evidence type="ECO:0000256" key="1">
    <source>
        <dbReference type="SAM" id="MobiDB-lite"/>
    </source>
</evidence>
<protein>
    <submittedName>
        <fullName evidence="2">F24J8.12 PROTEIN</fullName>
    </submittedName>
</protein>
<dbReference type="AlphaFoldDB" id="A0A9Q0UI48"/>
<dbReference type="PANTHER" id="PTHR33871">
    <property type="entry name" value="OS05G0503100 PROTEIN-RELATED"/>
    <property type="match status" value="1"/>
</dbReference>
<feature type="region of interest" description="Disordered" evidence="1">
    <location>
        <begin position="158"/>
        <end position="229"/>
    </location>
</feature>
<feature type="region of interest" description="Disordered" evidence="1">
    <location>
        <begin position="58"/>
        <end position="78"/>
    </location>
</feature>
<reference evidence="2" key="1">
    <citation type="submission" date="2022-11" db="EMBL/GenBank/DDBJ databases">
        <authorList>
            <person name="Hyden B.L."/>
            <person name="Feng K."/>
            <person name="Yates T."/>
            <person name="Jawdy S."/>
            <person name="Smart L.B."/>
            <person name="Muchero W."/>
        </authorList>
    </citation>
    <scope>NUCLEOTIDE SEQUENCE</scope>
    <source>
        <tissue evidence="2">Shoot tip</tissue>
    </source>
</reference>
<organism evidence="2 3">
    <name type="scientific">Salix viminalis</name>
    <name type="common">Common osier</name>
    <name type="synonym">Basket willow</name>
    <dbReference type="NCBI Taxonomy" id="40686"/>
    <lineage>
        <taxon>Eukaryota</taxon>
        <taxon>Viridiplantae</taxon>
        <taxon>Streptophyta</taxon>
        <taxon>Embryophyta</taxon>
        <taxon>Tracheophyta</taxon>
        <taxon>Spermatophyta</taxon>
        <taxon>Magnoliopsida</taxon>
        <taxon>eudicotyledons</taxon>
        <taxon>Gunneridae</taxon>
        <taxon>Pentapetalae</taxon>
        <taxon>rosids</taxon>
        <taxon>fabids</taxon>
        <taxon>Malpighiales</taxon>
        <taxon>Salicaceae</taxon>
        <taxon>Saliceae</taxon>
        <taxon>Salix</taxon>
    </lineage>
</organism>
<dbReference type="PANTHER" id="PTHR33871:SF18">
    <property type="entry name" value="F24J8.12 PROTEIN"/>
    <property type="match status" value="1"/>
</dbReference>
<accession>A0A9Q0UI48</accession>
<evidence type="ECO:0000313" key="2">
    <source>
        <dbReference type="EMBL" id="KAJ6730549.1"/>
    </source>
</evidence>
<sequence>MFFSPNLSCLFIHFKSNKMGCCISKCRAKKRSIDQECHDNNVEDKLVISQAPKTPKIPVPVSNKISPSPPSPTTSISSSGSAFTCANSSTTAISSCSSLSSGSSILSSKDRSFSNEFLWSCVKENPHIIRINSIKERSQLLASPNVYARILDSSAQQAAAPVKQSTPEKVNTSTPHKRVRSNSPAALTRQKSFRREPDRFNPSQSLPISRTLRSPSPSRRFNGDSGRGILTITPKESCSARTVGAKVNSANSFSSSLRKENSRLASPYINSSQLRSSLRNRETCIHRISSKIDEDAVKEALAQQESDSIPMEDIDNPLISLDCFIFL</sequence>
<name>A0A9Q0UI48_SALVM</name>
<proteinExistence type="predicted"/>
<reference evidence="2" key="2">
    <citation type="journal article" date="2023" name="Int. J. Mol. Sci.">
        <title>De Novo Assembly and Annotation of 11 Diverse Shrub Willow (Salix) Genomes Reveals Novel Gene Organization in Sex-Linked Regions.</title>
        <authorList>
            <person name="Hyden B."/>
            <person name="Feng K."/>
            <person name="Yates T.B."/>
            <person name="Jawdy S."/>
            <person name="Cereghino C."/>
            <person name="Smart L.B."/>
            <person name="Muchero W."/>
        </authorList>
    </citation>
    <scope>NUCLEOTIDE SEQUENCE [LARGE SCALE GENOMIC DNA]</scope>
    <source>
        <tissue evidence="2">Shoot tip</tissue>
    </source>
</reference>
<dbReference type="EMBL" id="JAPFFL010000004">
    <property type="protein sequence ID" value="KAJ6730549.1"/>
    <property type="molecule type" value="Genomic_DNA"/>
</dbReference>
<gene>
    <name evidence="2" type="ORF">OIU85_021351</name>
</gene>
<dbReference type="OrthoDB" id="1745046at2759"/>
<evidence type="ECO:0000313" key="3">
    <source>
        <dbReference type="Proteomes" id="UP001151529"/>
    </source>
</evidence>
<comment type="caution">
    <text evidence="2">The sequence shown here is derived from an EMBL/GenBank/DDBJ whole genome shotgun (WGS) entry which is preliminary data.</text>
</comment>
<dbReference type="Proteomes" id="UP001151529">
    <property type="component" value="Chromosome 2"/>
</dbReference>
<keyword evidence="3" id="KW-1185">Reference proteome</keyword>
<feature type="compositionally biased region" description="Low complexity" evidence="1">
    <location>
        <begin position="205"/>
        <end position="220"/>
    </location>
</feature>